<dbReference type="Pfam" id="PF05406">
    <property type="entry name" value="WGR"/>
    <property type="match status" value="1"/>
</dbReference>
<gene>
    <name evidence="39" type="ORF">GSTENG00030380001</name>
</gene>
<keyword evidence="12" id="KW-0479">Metal-binding</keyword>
<dbReference type="GO" id="GO:0045087">
    <property type="term" value="P:innate immune response"/>
    <property type="evidence" value="ECO:0007669"/>
    <property type="project" value="UniProtKB-KW"/>
</dbReference>
<evidence type="ECO:0000256" key="9">
    <source>
        <dbReference type="ARBA" id="ARBA00022676"/>
    </source>
</evidence>
<reference evidence="39" key="2">
    <citation type="submission" date="2004-02" db="EMBL/GenBank/DDBJ databases">
        <authorList>
            <consortium name="Genoscope"/>
            <consortium name="Whitehead Institute Centre for Genome Research"/>
        </authorList>
    </citation>
    <scope>NUCLEOTIDE SEQUENCE</scope>
</reference>
<evidence type="ECO:0000256" key="22">
    <source>
        <dbReference type="ARBA" id="ARBA00023163"/>
    </source>
</evidence>
<evidence type="ECO:0000256" key="18">
    <source>
        <dbReference type="ARBA" id="ARBA00022859"/>
    </source>
</evidence>
<evidence type="ECO:0000256" key="6">
    <source>
        <dbReference type="ARBA" id="ARBA00022499"/>
    </source>
</evidence>
<feature type="region of interest" description="Disordered" evidence="33">
    <location>
        <begin position="237"/>
        <end position="268"/>
    </location>
</feature>
<keyword evidence="21" id="KW-0238">DNA-binding</keyword>
<dbReference type="AlphaFoldDB" id="Q4RR03"/>
<dbReference type="InterPro" id="IPR004102">
    <property type="entry name" value="Poly(ADP-ribose)pol_reg_dom"/>
</dbReference>
<dbReference type="PANTHER" id="PTHR10459">
    <property type="entry name" value="DNA LIGASE"/>
    <property type="match status" value="1"/>
</dbReference>
<dbReference type="InterPro" id="IPR049296">
    <property type="entry name" value="PARP1-like_PADR1_N"/>
</dbReference>
<protein>
    <recommendedName>
        <fullName evidence="32">Poly [ADP-ribose] polymerase</fullName>
        <shortName evidence="32">PARP</shortName>
        <ecNumber evidence="32">2.4.2.-</ecNumber>
    </recommendedName>
</protein>
<dbReference type="Gene3D" id="1.20.142.10">
    <property type="entry name" value="Poly(ADP-ribose) polymerase, regulatory domain"/>
    <property type="match status" value="1"/>
</dbReference>
<dbReference type="GO" id="GO:0005730">
    <property type="term" value="C:nucleolus"/>
    <property type="evidence" value="ECO:0007669"/>
    <property type="project" value="UniProtKB-SubCell"/>
</dbReference>
<keyword evidence="8" id="KW-0399">Innate immunity</keyword>
<evidence type="ECO:0000259" key="35">
    <source>
        <dbReference type="PROSITE" id="PS50172"/>
    </source>
</evidence>
<keyword evidence="18" id="KW-0391">Immunity</keyword>
<dbReference type="PROSITE" id="PS51977">
    <property type="entry name" value="WGR"/>
    <property type="match status" value="1"/>
</dbReference>
<evidence type="ECO:0000256" key="24">
    <source>
        <dbReference type="ARBA" id="ARBA00023242"/>
    </source>
</evidence>
<evidence type="ECO:0000256" key="32">
    <source>
        <dbReference type="RuleBase" id="RU362114"/>
    </source>
</evidence>
<dbReference type="PROSITE" id="PS51060">
    <property type="entry name" value="PARP_ALPHA_HD"/>
    <property type="match status" value="1"/>
</dbReference>
<dbReference type="GO" id="GO:0006302">
    <property type="term" value="P:double-strand break repair"/>
    <property type="evidence" value="ECO:0007669"/>
    <property type="project" value="TreeGrafter"/>
</dbReference>
<dbReference type="Pfam" id="PF00533">
    <property type="entry name" value="BRCT"/>
    <property type="match status" value="1"/>
</dbReference>
<dbReference type="GO" id="GO:0016779">
    <property type="term" value="F:nucleotidyltransferase activity"/>
    <property type="evidence" value="ECO:0007669"/>
    <property type="project" value="UniProtKB-KW"/>
</dbReference>
<dbReference type="SMART" id="SM01335">
    <property type="entry name" value="PADR1"/>
    <property type="match status" value="1"/>
</dbReference>
<evidence type="ECO:0000259" key="37">
    <source>
        <dbReference type="PROSITE" id="PS51060"/>
    </source>
</evidence>
<evidence type="ECO:0000256" key="29">
    <source>
        <dbReference type="ARBA" id="ARBA00048241"/>
    </source>
</evidence>
<dbReference type="SUPFAM" id="SSF56399">
    <property type="entry name" value="ADP-ribosylation"/>
    <property type="match status" value="1"/>
</dbReference>
<evidence type="ECO:0000256" key="21">
    <source>
        <dbReference type="ARBA" id="ARBA00023125"/>
    </source>
</evidence>
<keyword evidence="4" id="KW-0158">Chromosome</keyword>
<evidence type="ECO:0000256" key="7">
    <source>
        <dbReference type="ARBA" id="ARBA00022533"/>
    </source>
</evidence>
<dbReference type="GO" id="GO:0008270">
    <property type="term" value="F:zinc ion binding"/>
    <property type="evidence" value="ECO:0007669"/>
    <property type="project" value="UniProtKB-KW"/>
</dbReference>
<comment type="catalytic activity">
    <reaction evidence="28">
        <text>NAD(+) + (ADP-D-ribosyl)n-acceptor = nicotinamide + (ADP-D-ribosyl)n+1-acceptor + H(+).</text>
        <dbReference type="EC" id="2.4.2.30"/>
    </reaction>
</comment>
<dbReference type="EC" id="2.4.2.-" evidence="32"/>
<evidence type="ECO:0000256" key="26">
    <source>
        <dbReference type="ARBA" id="ARBA00024164"/>
    </source>
</evidence>
<keyword evidence="5" id="KW-0963">Cytoplasm</keyword>
<name>Q4RR03_TETNG</name>
<dbReference type="GO" id="GO:0070212">
    <property type="term" value="P:protein poly-ADP-ribosylation"/>
    <property type="evidence" value="ECO:0007669"/>
    <property type="project" value="TreeGrafter"/>
</dbReference>
<dbReference type="SMART" id="SM00292">
    <property type="entry name" value="BRCT"/>
    <property type="match status" value="1"/>
</dbReference>
<evidence type="ECO:0000256" key="17">
    <source>
        <dbReference type="ARBA" id="ARBA00022833"/>
    </source>
</evidence>
<evidence type="ECO:0000256" key="25">
    <source>
        <dbReference type="ARBA" id="ARBA00024159"/>
    </source>
</evidence>
<dbReference type="GO" id="GO:0140805">
    <property type="term" value="F:NAD+-protein-serine ADP-ribosyltransferase activity"/>
    <property type="evidence" value="ECO:0007669"/>
    <property type="project" value="RHEA"/>
</dbReference>
<dbReference type="CDD" id="cd01437">
    <property type="entry name" value="parp_like"/>
    <property type="match status" value="1"/>
</dbReference>
<dbReference type="FunFam" id="3.40.50.10190:FF:000030">
    <property type="entry name" value="Poly [ADP-ribose] polymerase"/>
    <property type="match status" value="1"/>
</dbReference>
<evidence type="ECO:0000256" key="5">
    <source>
        <dbReference type="ARBA" id="ARBA00022490"/>
    </source>
</evidence>
<evidence type="ECO:0000256" key="19">
    <source>
        <dbReference type="ARBA" id="ARBA00023015"/>
    </source>
</evidence>
<evidence type="ECO:0000256" key="23">
    <source>
        <dbReference type="ARBA" id="ARBA00023204"/>
    </source>
</evidence>
<comment type="catalytic activity">
    <reaction evidence="26">
        <text>L-aspartyl-[protein] + NAD(+) = 4-O-(ADP-D-ribosyl)-L-aspartyl-[protein] + nicotinamide</text>
        <dbReference type="Rhea" id="RHEA:54424"/>
        <dbReference type="Rhea" id="RHEA-COMP:9867"/>
        <dbReference type="Rhea" id="RHEA-COMP:13832"/>
        <dbReference type="ChEBI" id="CHEBI:17154"/>
        <dbReference type="ChEBI" id="CHEBI:29961"/>
        <dbReference type="ChEBI" id="CHEBI:57540"/>
        <dbReference type="ChEBI" id="CHEBI:138102"/>
    </reaction>
    <physiologicalReaction direction="left-to-right" evidence="26">
        <dbReference type="Rhea" id="RHEA:54425"/>
    </physiologicalReaction>
</comment>
<dbReference type="InterPro" id="IPR050800">
    <property type="entry name" value="ARTD/PARP"/>
</dbReference>
<dbReference type="InterPro" id="IPR001357">
    <property type="entry name" value="BRCT_dom"/>
</dbReference>
<evidence type="ECO:0000256" key="2">
    <source>
        <dbReference type="ARBA" id="ARBA00004514"/>
    </source>
</evidence>
<evidence type="ECO:0000256" key="31">
    <source>
        <dbReference type="ARBA" id="ARBA00048575"/>
    </source>
</evidence>
<keyword evidence="13" id="KW-0677">Repeat</keyword>
<keyword evidence="6" id="KW-1017">Isopeptide bond</keyword>
<keyword evidence="10 32" id="KW-0808">Transferase</keyword>
<evidence type="ECO:0000256" key="28">
    <source>
        <dbReference type="ARBA" id="ARBA00033987"/>
    </source>
</evidence>
<organism evidence="39">
    <name type="scientific">Tetraodon nigroviridis</name>
    <name type="common">Spotted green pufferfish</name>
    <name type="synonym">Chelonodon nigroviridis</name>
    <dbReference type="NCBI Taxonomy" id="99883"/>
    <lineage>
        <taxon>Eukaryota</taxon>
        <taxon>Metazoa</taxon>
        <taxon>Chordata</taxon>
        <taxon>Craniata</taxon>
        <taxon>Vertebrata</taxon>
        <taxon>Euteleostomi</taxon>
        <taxon>Actinopterygii</taxon>
        <taxon>Neopterygii</taxon>
        <taxon>Teleostei</taxon>
        <taxon>Neoteleostei</taxon>
        <taxon>Acanthomorphata</taxon>
        <taxon>Eupercaria</taxon>
        <taxon>Tetraodontiformes</taxon>
        <taxon>Tetradontoidea</taxon>
        <taxon>Tetraodontidae</taxon>
        <taxon>Tetraodon</taxon>
    </lineage>
</organism>
<dbReference type="GO" id="GO:0140808">
    <property type="term" value="F:NAD+-protein-tyrosine ADP-ribosyltransferase activity"/>
    <property type="evidence" value="ECO:0007669"/>
    <property type="project" value="RHEA"/>
</dbReference>
<dbReference type="Pfam" id="PF08063">
    <property type="entry name" value="Zn_ribbon_PADR1"/>
    <property type="match status" value="1"/>
</dbReference>
<dbReference type="InterPro" id="IPR036930">
    <property type="entry name" value="WGR_dom_sf"/>
</dbReference>
<dbReference type="PANTHER" id="PTHR10459:SF112">
    <property type="entry name" value="POLY [ADP-RIBOSE] POLYMERASE 1"/>
    <property type="match status" value="1"/>
</dbReference>
<evidence type="ECO:0000259" key="36">
    <source>
        <dbReference type="PROSITE" id="PS51059"/>
    </source>
</evidence>
<dbReference type="SUPFAM" id="SSF142921">
    <property type="entry name" value="WGR domain-like"/>
    <property type="match status" value="1"/>
</dbReference>
<dbReference type="InterPro" id="IPR036420">
    <property type="entry name" value="BRCT_dom_sf"/>
</dbReference>
<dbReference type="InterPro" id="IPR036616">
    <property type="entry name" value="Poly(ADP-ribose)pol_reg_dom_sf"/>
</dbReference>
<dbReference type="GO" id="GO:0140815">
    <property type="term" value="F:NAD+-protein-histidine ADP-ribosyltransferase activity"/>
    <property type="evidence" value="ECO:0007669"/>
    <property type="project" value="RHEA"/>
</dbReference>
<evidence type="ECO:0000256" key="4">
    <source>
        <dbReference type="ARBA" id="ARBA00022454"/>
    </source>
</evidence>
<dbReference type="InterPro" id="IPR012317">
    <property type="entry name" value="Poly(ADP-ribose)pol_cat_dom"/>
</dbReference>
<feature type="compositionally biased region" description="Low complexity" evidence="33">
    <location>
        <begin position="238"/>
        <end position="249"/>
    </location>
</feature>
<evidence type="ECO:0000256" key="16">
    <source>
        <dbReference type="ARBA" id="ARBA00022771"/>
    </source>
</evidence>
<dbReference type="Gene3D" id="3.40.50.10190">
    <property type="entry name" value="BRCT domain"/>
    <property type="match status" value="1"/>
</dbReference>
<keyword evidence="9 32" id="KW-0328">Glycosyltransferase</keyword>
<keyword evidence="34" id="KW-0812">Transmembrane</keyword>
<comment type="subcellular location">
    <subcellularLocation>
        <location evidence="1">Chromosome</location>
    </subcellularLocation>
    <subcellularLocation>
        <location evidence="2">Cytoplasm</location>
        <location evidence="2">Cytosol</location>
    </subcellularLocation>
    <subcellularLocation>
        <location evidence="3">Nucleus</location>
        <location evidence="3">Nucleolus</location>
    </subcellularLocation>
</comment>
<reference evidence="39" key="1">
    <citation type="journal article" date="2004" name="Nature">
        <title>Genome duplication in the teleost fish Tetraodon nigroviridis reveals the early vertebrate proto-karyotype.</title>
        <authorList>
            <person name="Jaillon O."/>
            <person name="Aury J.-M."/>
            <person name="Brunet F."/>
            <person name="Petit J.-L."/>
            <person name="Stange-Thomann N."/>
            <person name="Mauceli E."/>
            <person name="Bouneau L."/>
            <person name="Fischer C."/>
            <person name="Ozouf-Costaz C."/>
            <person name="Bernot A."/>
            <person name="Nicaud S."/>
            <person name="Jaffe D."/>
            <person name="Fisher S."/>
            <person name="Lutfalla G."/>
            <person name="Dossat C."/>
            <person name="Segurens B."/>
            <person name="Dasilva C."/>
            <person name="Salanoubat M."/>
            <person name="Levy M."/>
            <person name="Boudet N."/>
            <person name="Castellano S."/>
            <person name="Anthouard V."/>
            <person name="Jubin C."/>
            <person name="Castelli V."/>
            <person name="Katinka M."/>
            <person name="Vacherie B."/>
            <person name="Biemont C."/>
            <person name="Skalli Z."/>
            <person name="Cattolico L."/>
            <person name="Poulain J."/>
            <person name="De Berardinis V."/>
            <person name="Cruaud C."/>
            <person name="Duprat S."/>
            <person name="Brottier P."/>
            <person name="Coutanceau J.-P."/>
            <person name="Gouzy J."/>
            <person name="Parra G."/>
            <person name="Lardier G."/>
            <person name="Chapple C."/>
            <person name="McKernan K.J."/>
            <person name="McEwan P."/>
            <person name="Bosak S."/>
            <person name="Kellis M."/>
            <person name="Volff J.-N."/>
            <person name="Guigo R."/>
            <person name="Zody M.C."/>
            <person name="Mesirov J."/>
            <person name="Lindblad-Toh K."/>
            <person name="Birren B."/>
            <person name="Nusbaum C."/>
            <person name="Kahn D."/>
            <person name="Robinson-Rechavi M."/>
            <person name="Laudet V."/>
            <person name="Schachter V."/>
            <person name="Quetier F."/>
            <person name="Saurin W."/>
            <person name="Scarpelli C."/>
            <person name="Wincker P."/>
            <person name="Lander E.S."/>
            <person name="Weissenbach J."/>
            <person name="Roest Crollius H."/>
        </authorList>
    </citation>
    <scope>NUCLEOTIDE SEQUENCE [LARGE SCALE GENOMIC DNA]</scope>
</reference>
<evidence type="ECO:0000256" key="8">
    <source>
        <dbReference type="ARBA" id="ARBA00022588"/>
    </source>
</evidence>
<evidence type="ECO:0000256" key="27">
    <source>
        <dbReference type="ARBA" id="ARBA00024347"/>
    </source>
</evidence>
<dbReference type="CDD" id="cd08001">
    <property type="entry name" value="WGR_PARP1_like"/>
    <property type="match status" value="1"/>
</dbReference>
<keyword evidence="7" id="KW-0021">Allosteric enzyme</keyword>
<dbReference type="Gene3D" id="1.10.20.130">
    <property type="match status" value="1"/>
</dbReference>
<dbReference type="SMART" id="SM00773">
    <property type="entry name" value="WGR"/>
    <property type="match status" value="1"/>
</dbReference>
<keyword evidence="23" id="KW-0234">DNA repair</keyword>
<feature type="domain" description="BRCT" evidence="35">
    <location>
        <begin position="129"/>
        <end position="205"/>
    </location>
</feature>
<comment type="catalytic activity">
    <reaction evidence="30">
        <text>L-tyrosyl-[protein] + NAD(+) = O-(ADP-D-ribosyl)-L-tyrosyl-[protein] + nicotinamide + H(+)</text>
        <dbReference type="Rhea" id="RHEA:58236"/>
        <dbReference type="Rhea" id="RHEA-COMP:10136"/>
        <dbReference type="Rhea" id="RHEA-COMP:15092"/>
        <dbReference type="ChEBI" id="CHEBI:15378"/>
        <dbReference type="ChEBI" id="CHEBI:17154"/>
        <dbReference type="ChEBI" id="CHEBI:46858"/>
        <dbReference type="ChEBI" id="CHEBI:57540"/>
        <dbReference type="ChEBI" id="CHEBI:142557"/>
    </reaction>
    <physiologicalReaction direction="left-to-right" evidence="30">
        <dbReference type="Rhea" id="RHEA:58237"/>
    </physiologicalReaction>
</comment>
<accession>Q4RR03</accession>
<dbReference type="InterPro" id="IPR012982">
    <property type="entry name" value="PARP1-like_PADR1_Zn_ribbon"/>
</dbReference>
<feature type="domain" description="PARP alpha-helical" evidence="37">
    <location>
        <begin position="404"/>
        <end position="548"/>
    </location>
</feature>
<dbReference type="GO" id="GO:0140806">
    <property type="term" value="F:NAD+-protein-aspartate ADP-ribosyltransferase activity"/>
    <property type="evidence" value="ECO:0007669"/>
    <property type="project" value="RHEA"/>
</dbReference>
<evidence type="ECO:0000256" key="10">
    <source>
        <dbReference type="ARBA" id="ARBA00022679"/>
    </source>
</evidence>
<comment type="similarity">
    <text evidence="27">Belongs to the ARTD/PARP family.</text>
</comment>
<evidence type="ECO:0000256" key="20">
    <source>
        <dbReference type="ARBA" id="ARBA00023027"/>
    </source>
</evidence>
<evidence type="ECO:0000256" key="12">
    <source>
        <dbReference type="ARBA" id="ARBA00022723"/>
    </source>
</evidence>
<dbReference type="PROSITE" id="PS52007">
    <property type="entry name" value="PADR1"/>
    <property type="match status" value="1"/>
</dbReference>
<evidence type="ECO:0000256" key="34">
    <source>
        <dbReference type="SAM" id="Phobius"/>
    </source>
</evidence>
<evidence type="ECO:0000256" key="33">
    <source>
        <dbReference type="SAM" id="MobiDB-lite"/>
    </source>
</evidence>
<keyword evidence="15" id="KW-0013">ADP-ribosylation</keyword>
<comment type="catalytic activity">
    <reaction evidence="29">
        <text>L-histidyl-[protein] + NAD(+) = N(tele)-(ADP-D-ribosyl)-L-histidyl-[protein] + nicotinamide + H(+)</text>
        <dbReference type="Rhea" id="RHEA:72071"/>
        <dbReference type="Rhea" id="RHEA-COMP:9745"/>
        <dbReference type="Rhea" id="RHEA-COMP:18085"/>
        <dbReference type="ChEBI" id="CHEBI:15378"/>
        <dbReference type="ChEBI" id="CHEBI:17154"/>
        <dbReference type="ChEBI" id="CHEBI:29979"/>
        <dbReference type="ChEBI" id="CHEBI:57540"/>
        <dbReference type="ChEBI" id="CHEBI:191398"/>
    </reaction>
    <physiologicalReaction direction="left-to-right" evidence="29">
        <dbReference type="Rhea" id="RHEA:72072"/>
    </physiologicalReaction>
</comment>
<feature type="domain" description="PARP catalytic" evidence="36">
    <location>
        <begin position="557"/>
        <end position="841"/>
    </location>
</feature>
<evidence type="ECO:0000256" key="14">
    <source>
        <dbReference type="ARBA" id="ARBA00022763"/>
    </source>
</evidence>
<evidence type="ECO:0000256" key="30">
    <source>
        <dbReference type="ARBA" id="ARBA00048339"/>
    </source>
</evidence>
<dbReference type="InterPro" id="IPR038650">
    <property type="entry name" value="PADR1_C_dom_sf"/>
</dbReference>
<dbReference type="GO" id="GO:0005694">
    <property type="term" value="C:chromosome"/>
    <property type="evidence" value="ECO:0007669"/>
    <property type="project" value="UniProtKB-SubCell"/>
</dbReference>
<dbReference type="Pfam" id="PF00644">
    <property type="entry name" value="PARP"/>
    <property type="match status" value="1"/>
</dbReference>
<keyword evidence="16" id="KW-0863">Zinc-finger</keyword>
<dbReference type="GO" id="GO:0005829">
    <property type="term" value="C:cytosol"/>
    <property type="evidence" value="ECO:0007669"/>
    <property type="project" value="UniProtKB-SubCell"/>
</dbReference>
<evidence type="ECO:0000259" key="38">
    <source>
        <dbReference type="PROSITE" id="PS51977"/>
    </source>
</evidence>
<keyword evidence="19" id="KW-0805">Transcription regulation</keyword>
<dbReference type="Pfam" id="PF21728">
    <property type="entry name" value="PADR1_N"/>
    <property type="match status" value="1"/>
</dbReference>
<evidence type="ECO:0000256" key="11">
    <source>
        <dbReference type="ARBA" id="ARBA00022695"/>
    </source>
</evidence>
<dbReference type="Gene3D" id="2.20.25.630">
    <property type="match status" value="1"/>
</dbReference>
<dbReference type="EMBL" id="CAAE01015003">
    <property type="protein sequence ID" value="CAG09179.1"/>
    <property type="molecule type" value="Genomic_DNA"/>
</dbReference>
<keyword evidence="17" id="KW-0862">Zinc</keyword>
<dbReference type="KEGG" id="tng:GSTEN00030380G001"/>
<dbReference type="Gene3D" id="3.90.228.10">
    <property type="match status" value="1"/>
</dbReference>
<dbReference type="PROSITE" id="PS50172">
    <property type="entry name" value="BRCT"/>
    <property type="match status" value="1"/>
</dbReference>
<keyword evidence="11" id="KW-0548">Nucleotidyltransferase</keyword>
<keyword evidence="34" id="KW-0472">Membrane</keyword>
<dbReference type="FunFam" id="1.20.142.10:FF:000002">
    <property type="entry name" value="Poly [ADP-ribose] polymerase"/>
    <property type="match status" value="1"/>
</dbReference>
<feature type="transmembrane region" description="Helical" evidence="34">
    <location>
        <begin position="700"/>
        <end position="719"/>
    </location>
</feature>
<keyword evidence="20 32" id="KW-0520">NAD</keyword>
<dbReference type="SUPFAM" id="SSF52113">
    <property type="entry name" value="BRCT domain"/>
    <property type="match status" value="1"/>
</dbReference>
<dbReference type="GO" id="GO:0140807">
    <property type="term" value="F:NAD+-protein-glutamate ADP-ribosyltransferase activity"/>
    <property type="evidence" value="ECO:0007669"/>
    <property type="project" value="RHEA"/>
</dbReference>
<comment type="catalytic activity">
    <reaction evidence="31">
        <text>L-seryl-[protein] + NAD(+) = O-(ADP-D-ribosyl)-L-seryl-[protein] + nicotinamide + H(+)</text>
        <dbReference type="Rhea" id="RHEA:58232"/>
        <dbReference type="Rhea" id="RHEA-COMP:9863"/>
        <dbReference type="Rhea" id="RHEA-COMP:15091"/>
        <dbReference type="ChEBI" id="CHEBI:15378"/>
        <dbReference type="ChEBI" id="CHEBI:17154"/>
        <dbReference type="ChEBI" id="CHEBI:29999"/>
        <dbReference type="ChEBI" id="CHEBI:57540"/>
        <dbReference type="ChEBI" id="CHEBI:142556"/>
    </reaction>
    <physiologicalReaction direction="left-to-right" evidence="31">
        <dbReference type="Rhea" id="RHEA:58233"/>
    </physiologicalReaction>
</comment>
<evidence type="ECO:0000256" key="15">
    <source>
        <dbReference type="ARBA" id="ARBA00022765"/>
    </source>
</evidence>
<dbReference type="GO" id="GO:0003950">
    <property type="term" value="F:NAD+ poly-ADP-ribosyltransferase activity"/>
    <property type="evidence" value="ECO:0007669"/>
    <property type="project" value="UniProtKB-UniRule"/>
</dbReference>
<dbReference type="Pfam" id="PF02877">
    <property type="entry name" value="PARP_reg"/>
    <property type="match status" value="1"/>
</dbReference>
<keyword evidence="24" id="KW-0539">Nucleus</keyword>
<dbReference type="SUPFAM" id="SSF47587">
    <property type="entry name" value="Domain of poly(ADP-ribose) polymerase"/>
    <property type="match status" value="1"/>
</dbReference>
<evidence type="ECO:0000256" key="3">
    <source>
        <dbReference type="ARBA" id="ARBA00004604"/>
    </source>
</evidence>
<evidence type="ECO:0000313" key="39">
    <source>
        <dbReference type="EMBL" id="CAG09179.1"/>
    </source>
</evidence>
<dbReference type="InterPro" id="IPR008893">
    <property type="entry name" value="WGR_domain"/>
</dbReference>
<proteinExistence type="inferred from homology"/>
<feature type="domain" description="WGR" evidence="38">
    <location>
        <begin position="284"/>
        <end position="380"/>
    </location>
</feature>
<dbReference type="GO" id="GO:0003677">
    <property type="term" value="F:DNA binding"/>
    <property type="evidence" value="ECO:0007669"/>
    <property type="project" value="UniProtKB-KW"/>
</dbReference>
<evidence type="ECO:0000256" key="13">
    <source>
        <dbReference type="ARBA" id="ARBA00022737"/>
    </source>
</evidence>
<dbReference type="PROSITE" id="PS51059">
    <property type="entry name" value="PARP_CATALYTIC"/>
    <property type="match status" value="1"/>
</dbReference>
<keyword evidence="34" id="KW-1133">Transmembrane helix</keyword>
<dbReference type="OrthoDB" id="429950at2759"/>
<evidence type="ECO:0000256" key="1">
    <source>
        <dbReference type="ARBA" id="ARBA00004286"/>
    </source>
</evidence>
<keyword evidence="14" id="KW-0227">DNA damage</keyword>
<keyword evidence="22" id="KW-0804">Transcription</keyword>
<comment type="catalytic activity">
    <reaction evidence="25">
        <text>L-glutamyl-[protein] + NAD(+) = 5-O-(ADP-D-ribosyl)-L-glutamyl-[protein] + nicotinamide</text>
        <dbReference type="Rhea" id="RHEA:58224"/>
        <dbReference type="Rhea" id="RHEA-COMP:10208"/>
        <dbReference type="Rhea" id="RHEA-COMP:15089"/>
        <dbReference type="ChEBI" id="CHEBI:17154"/>
        <dbReference type="ChEBI" id="CHEBI:29973"/>
        <dbReference type="ChEBI" id="CHEBI:57540"/>
        <dbReference type="ChEBI" id="CHEBI:142540"/>
    </reaction>
    <physiologicalReaction direction="left-to-right" evidence="25">
        <dbReference type="Rhea" id="RHEA:58225"/>
    </physiologicalReaction>
</comment>
<dbReference type="CDD" id="cd17747">
    <property type="entry name" value="BRCT_PARP1"/>
    <property type="match status" value="1"/>
</dbReference>
<sequence length="841" mass="92317">MKELLIANGQEVPSGESNVLDCLADGMAFGALEPCGECRGQLVFKGDAYYCTGDISAWTKCVYKTTTPKRKDWVTPKEFHEISFLKKFKFKGQNRIYPKEAAPQTVSAVKAEPLASASSVPVGLPEGAPPDKPLTGMKLVAVGKLSKNKDDLKAAVEELGGKITGAANKASLCLSSKKELEKMTKKMEEVKEAGVRVVSEDFLTDIKSSGKALQELVSLHAISPWGAEVKVETQAQPMASKSGAMAAKSTGRVKEQEGGGKSKKMKLTVKGGAAVDPDSGLENSAHVLEQGGKMYSATLGLVDIVRGTNSYYKLQLLEDDVQKRYWVFRSWGRVGTTIGGNKLDKFSDRNSAMDNFLTVYKEKTGNDWSSSNFTKYPNKFYPLEIDYGQDEEAVKKLTATAGTKSKLAKPVQELIKMIFDVESMKKAMVEFEIDLQKMPLGKLSKRQIQSAYALLTEVHQVGNQGSGPRWVSTSVILTPSSVSNRPQAVSDSLPEAQILDLSNRFYTLIPHDFGMKKPPLLSNLDYIQAKVQMLDNLLDIEVAYSLLRGGAQDNENDPIDINYEKLKTKIEVIDKSAKEADIILQYVKNTHAATHNTYTLEVQEVSNMAALFLCFSVNLQPPSHHTSWFFLPLDLQNMQRGGAPALPSFRGAAQPPAAVARLSHHQLRGYYVSGSPHRPAGGSSGQFPEPRRQSVFSAPFSPFSLFIFVVFLQTGYMFGKGVYFADMVSKSANYCHTSQSEPVGLLLLAEVALGNMHELKKASHITKLPKGKHSVKGLGRTAPDPNATVTLDGVQVPLGRGVNTNIDDTSLLYNEYIVYDVAQINLKYLLKVRFNYQTSLW</sequence>
<comment type="caution">
    <text evidence="39">The sequence shown here is derived from an EMBL/GenBank/DDBJ whole genome shotgun (WGS) entry which is preliminary data.</text>
</comment>
<dbReference type="FunFam" id="2.20.25.630:FF:000001">
    <property type="entry name" value="Poly [ADP-ribose] polymerase"/>
    <property type="match status" value="1"/>
</dbReference>